<dbReference type="Proteomes" id="UP001148629">
    <property type="component" value="Unassembled WGS sequence"/>
</dbReference>
<sequence>MAAGGIEAVSLVLAIPGLIDLAFKYGEWIVDRIETFQTAKGVWAELKQFGVGLTKGELRNTILTAKSFYLEEGCDPGLKNSLELQIRRLAVNVETVRIFLETQNPDHLFDRIIFTISGERRAKALIKDLKLDVRELTQTLTIGDLYARRVPNAVLLTHKRFSDYQSFPQKPLSFSTNLLIAKGDYCDDALQESYREATVILERFPAKEEVSEDLIKDIATYLHNRLPSKVSDGKQDVLLKGILPCLGYRMTPHVEFVFEMPQNLHNPQTLQTLIVADQGVLRHPLDFRLRLARRLAEAVLRVHAAGLVHKNIRTETVVVLQPVQPPQDEATRNAVGFGEVYLTNWRLLRDAMGPSILSGGTHWTEDIYRHPKRQGLQIEDKYNMGHDIYSLGVCLLEIGLWDPLVHMQTADGQPRVSNLFREAAKVDLSPNPEDELKIKLKKPTEVKEILLQLAHDYLPSRMGLGYHRLTVSCLTGLDKPSGFGDGVDFTKMNQAEQGVAFKELVLSFITEIAI</sequence>
<evidence type="ECO:0000313" key="2">
    <source>
        <dbReference type="Proteomes" id="UP001148629"/>
    </source>
</evidence>
<dbReference type="EMBL" id="JANRMS010000077">
    <property type="protein sequence ID" value="KAJ3547506.1"/>
    <property type="molecule type" value="Genomic_DNA"/>
</dbReference>
<accession>A0ACC1SVS7</accession>
<gene>
    <name evidence="1" type="ORF">NM208_g1486</name>
</gene>
<evidence type="ECO:0000313" key="1">
    <source>
        <dbReference type="EMBL" id="KAJ3547506.1"/>
    </source>
</evidence>
<keyword evidence="2" id="KW-1185">Reference proteome</keyword>
<name>A0ACC1SVS7_9HYPO</name>
<proteinExistence type="predicted"/>
<comment type="caution">
    <text evidence="1">The sequence shown here is derived from an EMBL/GenBank/DDBJ whole genome shotgun (WGS) entry which is preliminary data.</text>
</comment>
<protein>
    <submittedName>
        <fullName evidence="1">Uncharacterized protein</fullName>
    </submittedName>
</protein>
<reference evidence="1" key="1">
    <citation type="submission" date="2022-08" db="EMBL/GenBank/DDBJ databases">
        <title>Genome Sequence of Fusarium decemcellulare.</title>
        <authorList>
            <person name="Buettner E."/>
        </authorList>
    </citation>
    <scope>NUCLEOTIDE SEQUENCE</scope>
    <source>
        <strain evidence="1">Babe19</strain>
    </source>
</reference>
<organism evidence="1 2">
    <name type="scientific">Fusarium decemcellulare</name>
    <dbReference type="NCBI Taxonomy" id="57161"/>
    <lineage>
        <taxon>Eukaryota</taxon>
        <taxon>Fungi</taxon>
        <taxon>Dikarya</taxon>
        <taxon>Ascomycota</taxon>
        <taxon>Pezizomycotina</taxon>
        <taxon>Sordariomycetes</taxon>
        <taxon>Hypocreomycetidae</taxon>
        <taxon>Hypocreales</taxon>
        <taxon>Nectriaceae</taxon>
        <taxon>Fusarium</taxon>
        <taxon>Fusarium decemcellulare species complex</taxon>
    </lineage>
</organism>